<name>A0A238FND2_9BASI</name>
<feature type="domain" description="SET" evidence="3">
    <location>
        <begin position="91"/>
        <end position="205"/>
    </location>
</feature>
<dbReference type="SUPFAM" id="SSF53927">
    <property type="entry name" value="Cytidine deaminase-like"/>
    <property type="match status" value="1"/>
</dbReference>
<sequence length="613" mass="68271">MDRATSSDDPLRIQDLIAEQNGSIIPLINGHRHRHVSFDSIITSSAASTSTSSPSIQPLLSTWTSTSTVPDYNYSISIPSYPSITPHLHSSPISILSTPSAGRGVFASAPIPSGTLIEIAPVLVLSDEEYHRNGVDTTKLKGYVFTWKGKRKEDRGMALALGLGSLFNHSQRPNINFVLHPDEYTIHYTTSRAIEQGEELCIFYGHDAHFGQNGVSTTSSTDSDKESGVWGGLRELRLEEKEEDKQDFKTKKTKRRAGANVVVPKRRWEDDIVLVDDLEWVKVTRMIDPEKIPLTTVTYKRQISPTVECYVIDVPARHVPLALSFIKLYAEPYTRHHPAELSHLKRVRPLLSASSPGVSILLFPVSSAPSNLSQLLTNHQPFNDVNINLQLYTLSVPATIARTEAQAEEWGQLWPVQTMHIREGPKAKPRAQGWERCKLKWVRNEACKVWQQAKKNRDEKGEEPIACHVTESFDPELHSPTQWPMTLSSANDTRFSTSNPLLHAIPNLIDSVAHLDRQNLRPITSNPSQPPPYLLTGMTLFISHEPCLMCSMALLHSRIANVYYIKKAPGSGGCGSVFAVQEGEGLNHKFEVWEWRGGGVEGIGEGLEVELDP</sequence>
<protein>
    <submittedName>
        <fullName evidence="5">BQ2448_7826 protein</fullName>
    </submittedName>
</protein>
<dbReference type="GO" id="GO:0008033">
    <property type="term" value="P:tRNA processing"/>
    <property type="evidence" value="ECO:0007669"/>
    <property type="project" value="UniProtKB-KW"/>
</dbReference>
<dbReference type="CDD" id="cd01285">
    <property type="entry name" value="nucleoside_deaminase"/>
    <property type="match status" value="1"/>
</dbReference>
<dbReference type="AlphaFoldDB" id="A0A238FND2"/>
<dbReference type="GO" id="GO:0052717">
    <property type="term" value="F:tRNA-specific adenosine-34 deaminase activity"/>
    <property type="evidence" value="ECO:0007669"/>
    <property type="project" value="TreeGrafter"/>
</dbReference>
<dbReference type="InterPro" id="IPR002125">
    <property type="entry name" value="CMP_dCMP_dom"/>
</dbReference>
<evidence type="ECO:0000259" key="3">
    <source>
        <dbReference type="PROSITE" id="PS50280"/>
    </source>
</evidence>
<dbReference type="PANTHER" id="PTHR11079">
    <property type="entry name" value="CYTOSINE DEAMINASE FAMILY MEMBER"/>
    <property type="match status" value="1"/>
</dbReference>
<dbReference type="STRING" id="269621.A0A238FND2"/>
<keyword evidence="6" id="KW-1185">Reference proteome</keyword>
<dbReference type="Gene3D" id="2.170.270.10">
    <property type="entry name" value="SET domain"/>
    <property type="match status" value="1"/>
</dbReference>
<evidence type="ECO:0000256" key="1">
    <source>
        <dbReference type="ARBA" id="ARBA00022694"/>
    </source>
</evidence>
<dbReference type="OrthoDB" id="3180714at2759"/>
<dbReference type="EMBL" id="FMSP01000023">
    <property type="protein sequence ID" value="SCV74797.1"/>
    <property type="molecule type" value="Genomic_DNA"/>
</dbReference>
<evidence type="ECO:0000259" key="4">
    <source>
        <dbReference type="PROSITE" id="PS51747"/>
    </source>
</evidence>
<dbReference type="GO" id="GO:0005737">
    <property type="term" value="C:cytoplasm"/>
    <property type="evidence" value="ECO:0007669"/>
    <property type="project" value="TreeGrafter"/>
</dbReference>
<keyword evidence="1" id="KW-0819">tRNA processing</keyword>
<dbReference type="SMART" id="SM00317">
    <property type="entry name" value="SET"/>
    <property type="match status" value="1"/>
</dbReference>
<dbReference type="SUPFAM" id="SSF82199">
    <property type="entry name" value="SET domain"/>
    <property type="match status" value="1"/>
</dbReference>
<proteinExistence type="inferred from homology"/>
<dbReference type="Pfam" id="PF00383">
    <property type="entry name" value="dCMP_cyt_deam_1"/>
    <property type="match status" value="1"/>
</dbReference>
<dbReference type="PROSITE" id="PS50280">
    <property type="entry name" value="SET"/>
    <property type="match status" value="1"/>
</dbReference>
<dbReference type="InterPro" id="IPR001214">
    <property type="entry name" value="SET_dom"/>
</dbReference>
<dbReference type="Gene3D" id="3.40.140.10">
    <property type="entry name" value="Cytidine Deaminase, domain 2"/>
    <property type="match status" value="1"/>
</dbReference>
<dbReference type="PANTHER" id="PTHR11079:SF156">
    <property type="entry name" value="INACTIVE TRNA-SPECIFIC ADENOSINE DEAMINASE-LIKE PROTEIN 3-RELATED"/>
    <property type="match status" value="1"/>
</dbReference>
<dbReference type="GO" id="GO:0005634">
    <property type="term" value="C:nucleus"/>
    <property type="evidence" value="ECO:0007669"/>
    <property type="project" value="TreeGrafter"/>
</dbReference>
<comment type="similarity">
    <text evidence="2">Belongs to the cytidine and deoxycytidylate deaminase family. ADAT3 subfamily.</text>
</comment>
<gene>
    <name evidence="5" type="ORF">BQ2448_7826</name>
</gene>
<dbReference type="InterPro" id="IPR016193">
    <property type="entry name" value="Cytidine_deaminase-like"/>
</dbReference>
<dbReference type="CDD" id="cd10540">
    <property type="entry name" value="SET_SpSet7-like"/>
    <property type="match status" value="1"/>
</dbReference>
<evidence type="ECO:0000313" key="6">
    <source>
        <dbReference type="Proteomes" id="UP000198372"/>
    </source>
</evidence>
<reference evidence="6" key="1">
    <citation type="submission" date="2016-09" db="EMBL/GenBank/DDBJ databases">
        <authorList>
            <person name="Jeantristanb JTB J.-T."/>
            <person name="Ricardo R."/>
        </authorList>
    </citation>
    <scope>NUCLEOTIDE SEQUENCE [LARGE SCALE GENOMIC DNA]</scope>
</reference>
<dbReference type="Proteomes" id="UP000198372">
    <property type="component" value="Unassembled WGS sequence"/>
</dbReference>
<feature type="domain" description="CMP/dCMP-type deaminase" evidence="4">
    <location>
        <begin position="440"/>
        <end position="593"/>
    </location>
</feature>
<evidence type="ECO:0000256" key="2">
    <source>
        <dbReference type="ARBA" id="ARBA00038160"/>
    </source>
</evidence>
<dbReference type="Pfam" id="PF00856">
    <property type="entry name" value="SET"/>
    <property type="match status" value="1"/>
</dbReference>
<evidence type="ECO:0000313" key="5">
    <source>
        <dbReference type="EMBL" id="SCV74797.1"/>
    </source>
</evidence>
<accession>A0A238FND2</accession>
<dbReference type="InterPro" id="IPR046341">
    <property type="entry name" value="SET_dom_sf"/>
</dbReference>
<organism evidence="5 6">
    <name type="scientific">Microbotryum intermedium</name>
    <dbReference type="NCBI Taxonomy" id="269621"/>
    <lineage>
        <taxon>Eukaryota</taxon>
        <taxon>Fungi</taxon>
        <taxon>Dikarya</taxon>
        <taxon>Basidiomycota</taxon>
        <taxon>Pucciniomycotina</taxon>
        <taxon>Microbotryomycetes</taxon>
        <taxon>Microbotryales</taxon>
        <taxon>Microbotryaceae</taxon>
        <taxon>Microbotryum</taxon>
    </lineage>
</organism>
<dbReference type="PROSITE" id="PS51747">
    <property type="entry name" value="CYT_DCMP_DEAMINASES_2"/>
    <property type="match status" value="1"/>
</dbReference>